<dbReference type="EMBL" id="QRDV01000001">
    <property type="protein sequence ID" value="RED47140.1"/>
    <property type="molecule type" value="Genomic_DNA"/>
</dbReference>
<dbReference type="RefSeq" id="WP_147299174.1">
    <property type="nucleotide sequence ID" value="NZ_QRDV01000001.1"/>
</dbReference>
<feature type="signal peptide" evidence="1">
    <location>
        <begin position="1"/>
        <end position="20"/>
    </location>
</feature>
<organism evidence="2 3">
    <name type="scientific">Winogradskyella eximia</name>
    <dbReference type="NCBI Taxonomy" id="262006"/>
    <lineage>
        <taxon>Bacteria</taxon>
        <taxon>Pseudomonadati</taxon>
        <taxon>Bacteroidota</taxon>
        <taxon>Flavobacteriia</taxon>
        <taxon>Flavobacteriales</taxon>
        <taxon>Flavobacteriaceae</taxon>
        <taxon>Winogradskyella</taxon>
    </lineage>
</organism>
<sequence>MKTIKILKLLVITISFCVLNSCDSDDSVTVKRNEVKVNANSFEVTNATLFDDGTYNGITEFELLLTGSGITIASNRDINGHGGFLTLTLFSNEQTGLAEGDYSYDNQNSLGFILNRGGYILDYDASLGDGQTGSVDIESGDVSVTVENSQYTISIDLTDELGNNVTGYYNGDITILD</sequence>
<protein>
    <submittedName>
        <fullName evidence="2">Uncharacterized protein</fullName>
    </submittedName>
</protein>
<evidence type="ECO:0000313" key="2">
    <source>
        <dbReference type="EMBL" id="RED47140.1"/>
    </source>
</evidence>
<keyword evidence="3" id="KW-1185">Reference proteome</keyword>
<feature type="chain" id="PRO_5017756921" evidence="1">
    <location>
        <begin position="21"/>
        <end position="177"/>
    </location>
</feature>
<accession>A0A3D9HCF6</accession>
<dbReference type="Proteomes" id="UP000256980">
    <property type="component" value="Unassembled WGS sequence"/>
</dbReference>
<evidence type="ECO:0000256" key="1">
    <source>
        <dbReference type="SAM" id="SignalP"/>
    </source>
</evidence>
<evidence type="ECO:0000313" key="3">
    <source>
        <dbReference type="Proteomes" id="UP000256980"/>
    </source>
</evidence>
<proteinExistence type="predicted"/>
<comment type="caution">
    <text evidence="2">The sequence shown here is derived from an EMBL/GenBank/DDBJ whole genome shotgun (WGS) entry which is preliminary data.</text>
</comment>
<dbReference type="OrthoDB" id="1327228at2"/>
<keyword evidence="1" id="KW-0732">Signal</keyword>
<gene>
    <name evidence="2" type="ORF">DFQ10_101923</name>
</gene>
<name>A0A3D9HCF6_9FLAO</name>
<dbReference type="AlphaFoldDB" id="A0A3D9HCF6"/>
<reference evidence="2 3" key="1">
    <citation type="submission" date="2018-07" db="EMBL/GenBank/DDBJ databases">
        <title>Genomic Encyclopedia of Type Strains, Phase III (KMG-III): the genomes of soil and plant-associated and newly described type strains.</title>
        <authorList>
            <person name="Whitman W."/>
        </authorList>
    </citation>
    <scope>NUCLEOTIDE SEQUENCE [LARGE SCALE GENOMIC DNA]</scope>
    <source>
        <strain evidence="2 3">CECT 7946</strain>
    </source>
</reference>